<reference evidence="1 2" key="1">
    <citation type="journal article" date="2014" name="Genome Announc.">
        <title>Draft Genome Sequence of the Antitrypanosomally Active Sponge-Associated Bacterium Actinokineospora sp. Strain EG49.</title>
        <authorList>
            <person name="Harjes J."/>
            <person name="Ryu T."/>
            <person name="Abdelmohsen U.R."/>
            <person name="Moitinho-Silva L."/>
            <person name="Horn H."/>
            <person name="Ravasi T."/>
            <person name="Hentschel U."/>
        </authorList>
    </citation>
    <scope>NUCLEOTIDE SEQUENCE [LARGE SCALE GENOMIC DNA]</scope>
    <source>
        <strain evidence="1 2">EG49</strain>
    </source>
</reference>
<protein>
    <submittedName>
        <fullName evidence="1">Uncharacterized protein</fullName>
    </submittedName>
</protein>
<gene>
    <name evidence="1" type="ORF">UO65_1086</name>
</gene>
<organism evidence="1 2">
    <name type="scientific">Actinokineospora spheciospongiae</name>
    <dbReference type="NCBI Taxonomy" id="909613"/>
    <lineage>
        <taxon>Bacteria</taxon>
        <taxon>Bacillati</taxon>
        <taxon>Actinomycetota</taxon>
        <taxon>Actinomycetes</taxon>
        <taxon>Pseudonocardiales</taxon>
        <taxon>Pseudonocardiaceae</taxon>
        <taxon>Actinokineospora</taxon>
    </lineage>
</organism>
<name>W7JBI0_9PSEU</name>
<comment type="caution">
    <text evidence="1">The sequence shown here is derived from an EMBL/GenBank/DDBJ whole genome shotgun (WGS) entry which is preliminary data.</text>
</comment>
<evidence type="ECO:0000313" key="1">
    <source>
        <dbReference type="EMBL" id="EWC63409.1"/>
    </source>
</evidence>
<proteinExistence type="predicted"/>
<dbReference type="EMBL" id="AYXG01000043">
    <property type="protein sequence ID" value="EWC63409.1"/>
    <property type="molecule type" value="Genomic_DNA"/>
</dbReference>
<keyword evidence="2" id="KW-1185">Reference proteome</keyword>
<dbReference type="AlphaFoldDB" id="W7JBI0"/>
<sequence>MGNANSAANRPVVLRLLSGVAPDRLWTTPIRPPASVGVSCLD</sequence>
<evidence type="ECO:0000313" key="2">
    <source>
        <dbReference type="Proteomes" id="UP000019277"/>
    </source>
</evidence>
<dbReference type="Proteomes" id="UP000019277">
    <property type="component" value="Unassembled WGS sequence"/>
</dbReference>
<dbReference type="STRING" id="909613.UO65_1086"/>
<accession>W7JBI0</accession>